<dbReference type="EMBL" id="CP014518">
    <property type="protein sequence ID" value="AMM32931.1"/>
    <property type="molecule type" value="Genomic_DNA"/>
</dbReference>
<dbReference type="Proteomes" id="UP000070134">
    <property type="component" value="Chromosome"/>
</dbReference>
<dbReference type="Pfam" id="PF20229">
    <property type="entry name" value="ChrB_N"/>
    <property type="match status" value="1"/>
</dbReference>
<reference evidence="2 3" key="1">
    <citation type="submission" date="2016-02" db="EMBL/GenBank/DDBJ databases">
        <title>Complete genome of Sinomonas atrocyanea KCTC 3377.</title>
        <authorList>
            <person name="Kim K.M."/>
        </authorList>
    </citation>
    <scope>NUCLEOTIDE SEQUENCE [LARGE SCALE GENOMIC DNA]</scope>
    <source>
        <strain evidence="2 3">KCTC 3377</strain>
    </source>
</reference>
<evidence type="ECO:0000313" key="3">
    <source>
        <dbReference type="Proteomes" id="UP000070134"/>
    </source>
</evidence>
<dbReference type="RefSeq" id="WP_218030642.1">
    <property type="nucleotide sequence ID" value="NZ_BJMO01000095.1"/>
</dbReference>
<gene>
    <name evidence="2" type="ORF">SA2016_2262</name>
</gene>
<dbReference type="AlphaFoldDB" id="A0A127A227"/>
<protein>
    <submittedName>
        <fullName evidence="2">Chromate resistance protein</fullName>
    </submittedName>
</protein>
<proteinExistence type="predicted"/>
<dbReference type="KEGG" id="satk:SA2016_2262"/>
<dbReference type="InterPro" id="IPR046858">
    <property type="entry name" value="ChrB_N"/>
</dbReference>
<sequence>MNTASFAPGSWVLLNYRMPRVPSSPRVAVWRRLQSLGVAQLGDGLVALPADARTKEHLEWIAAEVIANAGTATVWTGQPAAPSEGRRIASAMQEERRQEYLALTLEAADAAALGGAARARAGRRLQGQHRRITRRDYFPPAERDIARAAVRALLADQPTARQTALAEEAGR</sequence>
<name>A0A127A227_9MICC</name>
<evidence type="ECO:0000259" key="1">
    <source>
        <dbReference type="Pfam" id="PF20229"/>
    </source>
</evidence>
<organism evidence="2 3">
    <name type="scientific">Sinomonas atrocyanea</name>
    <dbReference type="NCBI Taxonomy" id="37927"/>
    <lineage>
        <taxon>Bacteria</taxon>
        <taxon>Bacillati</taxon>
        <taxon>Actinomycetota</taxon>
        <taxon>Actinomycetes</taxon>
        <taxon>Micrococcales</taxon>
        <taxon>Micrococcaceae</taxon>
        <taxon>Sinomonas</taxon>
    </lineage>
</organism>
<keyword evidence="3" id="KW-1185">Reference proteome</keyword>
<feature type="domain" description="ChrB N-terminal" evidence="1">
    <location>
        <begin position="26"/>
        <end position="104"/>
    </location>
</feature>
<accession>A0A127A227</accession>
<dbReference type="PATRIC" id="fig|37927.3.peg.2328"/>
<evidence type="ECO:0000313" key="2">
    <source>
        <dbReference type="EMBL" id="AMM32931.1"/>
    </source>
</evidence>
<dbReference type="STRING" id="37927.SA2016_2262"/>